<dbReference type="SUPFAM" id="SSF54106">
    <property type="entry name" value="LysM domain"/>
    <property type="match status" value="1"/>
</dbReference>
<organism evidence="2 3">
    <name type="scientific">Acinetobacter baumannii</name>
    <dbReference type="NCBI Taxonomy" id="470"/>
    <lineage>
        <taxon>Bacteria</taxon>
        <taxon>Pseudomonadati</taxon>
        <taxon>Pseudomonadota</taxon>
        <taxon>Gammaproteobacteria</taxon>
        <taxon>Moraxellales</taxon>
        <taxon>Moraxellaceae</taxon>
        <taxon>Acinetobacter</taxon>
        <taxon>Acinetobacter calcoaceticus/baumannii complex</taxon>
    </lineage>
</organism>
<dbReference type="InterPro" id="IPR018392">
    <property type="entry name" value="LysM"/>
</dbReference>
<proteinExistence type="predicted"/>
<gene>
    <name evidence="2" type="ORF">DOL94_10610</name>
</gene>
<accession>A0A3F3MMJ3</accession>
<dbReference type="EMBL" id="QKWF01000100">
    <property type="protein sequence ID" value="PZM16538.1"/>
    <property type="molecule type" value="Genomic_DNA"/>
</dbReference>
<evidence type="ECO:0000313" key="3">
    <source>
        <dbReference type="Proteomes" id="UP000248662"/>
    </source>
</evidence>
<sequence length="304" mass="34427">MKKLIFIILTSLFSADIKAEDFLQGICDSATDYASRAMSARQNGISQKNANELLGTIKHNNGEHVDEIAKDILLKAYSAPIYKTLAEKQNEVKRFTDKVSDYCSSISNDTNQEINELKAKVESSKVTEYKVQKGDTLASIAKKHNVDWQEITEWNHVSPESPIYVGQILKILPSLSKDMVEEKANIKEKTTLSKKEDETKLKKPTSLSSSDIDDDQYCKAESWFALQAMTLRQKGAPKTKALELNHEMYIGLKQRGYDDKQGYAERITQASRAYTLPIKKTEQAKKQAIVDFANEYYYKCLGNL</sequence>
<reference evidence="2 3" key="1">
    <citation type="submission" date="2018-06" db="EMBL/GenBank/DDBJ databases">
        <title>Carbapenemase-producing Acinetobacter spp. from environmental sources in an hospital from French Polynesia.</title>
        <authorList>
            <person name="Bonnin R.A."/>
            <person name="Levy M."/>
            <person name="Cuzon G."/>
            <person name="Dortet L."/>
            <person name="Naas T."/>
        </authorList>
    </citation>
    <scope>NUCLEOTIDE SEQUENCE [LARGE SCALE GENOMIC DNA]</scope>
    <source>
        <strain evidence="2 3">R10</strain>
    </source>
</reference>
<dbReference type="Pfam" id="PF01476">
    <property type="entry name" value="LysM"/>
    <property type="match status" value="1"/>
</dbReference>
<evidence type="ECO:0000259" key="1">
    <source>
        <dbReference type="PROSITE" id="PS51782"/>
    </source>
</evidence>
<protein>
    <recommendedName>
        <fullName evidence="1">LysM domain-containing protein</fullName>
    </recommendedName>
</protein>
<comment type="caution">
    <text evidence="2">The sequence shown here is derived from an EMBL/GenBank/DDBJ whole genome shotgun (WGS) entry which is preliminary data.</text>
</comment>
<feature type="domain" description="LysM" evidence="1">
    <location>
        <begin position="127"/>
        <end position="171"/>
    </location>
</feature>
<name>A0A3F3MMJ3_ACIBA</name>
<dbReference type="RefSeq" id="WP_111034459.1">
    <property type="nucleotide sequence ID" value="NZ_CP150097.1"/>
</dbReference>
<evidence type="ECO:0000313" key="2">
    <source>
        <dbReference type="EMBL" id="PZM16538.1"/>
    </source>
</evidence>
<dbReference type="Gene3D" id="3.10.350.10">
    <property type="entry name" value="LysM domain"/>
    <property type="match status" value="1"/>
</dbReference>
<dbReference type="CDD" id="cd00118">
    <property type="entry name" value="LysM"/>
    <property type="match status" value="1"/>
</dbReference>
<dbReference type="SMART" id="SM00257">
    <property type="entry name" value="LysM"/>
    <property type="match status" value="1"/>
</dbReference>
<dbReference type="AlphaFoldDB" id="A0A3F3MMJ3"/>
<dbReference type="InterPro" id="IPR036779">
    <property type="entry name" value="LysM_dom_sf"/>
</dbReference>
<dbReference type="Proteomes" id="UP000248662">
    <property type="component" value="Unassembled WGS sequence"/>
</dbReference>
<dbReference type="PROSITE" id="PS51782">
    <property type="entry name" value="LYSM"/>
    <property type="match status" value="1"/>
</dbReference>